<evidence type="ECO:0000313" key="5">
    <source>
        <dbReference type="Proteomes" id="UP000262524"/>
    </source>
</evidence>
<gene>
    <name evidence="4" type="ORF">DW068_00335</name>
    <name evidence="3" type="ORF">DW833_01905</name>
    <name evidence="2" type="ORF">DW972_05165</name>
    <name evidence="1" type="ORF">DXD91_03560</name>
</gene>
<dbReference type="Proteomes" id="UP000262524">
    <property type="component" value="Unassembled WGS sequence"/>
</dbReference>
<dbReference type="Proteomes" id="UP000283497">
    <property type="component" value="Unassembled WGS sequence"/>
</dbReference>
<name>A0A374NUG2_9FIRM</name>
<dbReference type="Proteomes" id="UP000286561">
    <property type="component" value="Unassembled WGS sequence"/>
</dbReference>
<evidence type="ECO:0000313" key="7">
    <source>
        <dbReference type="Proteomes" id="UP000284621"/>
    </source>
</evidence>
<comment type="caution">
    <text evidence="1">The sequence shown here is derived from an EMBL/GenBank/DDBJ whole genome shotgun (WGS) entry which is preliminary data.</text>
</comment>
<evidence type="ECO:0000313" key="8">
    <source>
        <dbReference type="Proteomes" id="UP000286561"/>
    </source>
</evidence>
<reference evidence="5 6" key="1">
    <citation type="submission" date="2018-08" db="EMBL/GenBank/DDBJ databases">
        <title>A genome reference for cultivated species of the human gut microbiota.</title>
        <authorList>
            <person name="Zou Y."/>
            <person name="Xue W."/>
            <person name="Luo G."/>
        </authorList>
    </citation>
    <scope>NUCLEOTIDE SEQUENCE [LARGE SCALE GENOMIC DNA]</scope>
    <source>
        <strain evidence="4 6">AF45-14BH</strain>
        <strain evidence="3 7">AM34-3LB</strain>
        <strain evidence="2 8">AM48-23BH</strain>
        <strain evidence="1 5">TM10-1AC</strain>
    </source>
</reference>
<proteinExistence type="predicted"/>
<accession>A0A374NUG2</accession>
<evidence type="ECO:0000313" key="3">
    <source>
        <dbReference type="EMBL" id="RHC67423.1"/>
    </source>
</evidence>
<dbReference type="EMBL" id="QSOE01000014">
    <property type="protein sequence ID" value="RGI90869.1"/>
    <property type="molecule type" value="Genomic_DNA"/>
</dbReference>
<dbReference type="EMBL" id="QRNJ01000001">
    <property type="protein sequence ID" value="RHK42341.1"/>
    <property type="molecule type" value="Genomic_DNA"/>
</dbReference>
<dbReference type="EMBL" id="QSID01000002">
    <property type="protein sequence ID" value="RHC67423.1"/>
    <property type="molecule type" value="Genomic_DNA"/>
</dbReference>
<evidence type="ECO:0000313" key="1">
    <source>
        <dbReference type="EMBL" id="RGI90869.1"/>
    </source>
</evidence>
<dbReference type="AlphaFoldDB" id="A0A374NUG2"/>
<dbReference type="Proteomes" id="UP000284621">
    <property type="component" value="Unassembled WGS sequence"/>
</dbReference>
<keyword evidence="7" id="KW-1185">Reference proteome</keyword>
<dbReference type="EMBL" id="QSEP01000019">
    <property type="protein sequence ID" value="RGZ84194.1"/>
    <property type="molecule type" value="Genomic_DNA"/>
</dbReference>
<sequence length="70" mass="7898">MYRWYNDSSGFHPFTGDGGFSFFAGKFGLHIGHNNMMFQNYGSSVSCGVIRDIKLGAKYLLAITSQYKFI</sequence>
<evidence type="ECO:0000313" key="4">
    <source>
        <dbReference type="EMBL" id="RHK42341.1"/>
    </source>
</evidence>
<organism evidence="1 5">
    <name type="scientific">Anaerobutyricum hallii</name>
    <dbReference type="NCBI Taxonomy" id="39488"/>
    <lineage>
        <taxon>Bacteria</taxon>
        <taxon>Bacillati</taxon>
        <taxon>Bacillota</taxon>
        <taxon>Clostridia</taxon>
        <taxon>Lachnospirales</taxon>
        <taxon>Lachnospiraceae</taxon>
        <taxon>Anaerobutyricum</taxon>
    </lineage>
</organism>
<protein>
    <submittedName>
        <fullName evidence="1">Uncharacterized protein</fullName>
    </submittedName>
</protein>
<evidence type="ECO:0000313" key="2">
    <source>
        <dbReference type="EMBL" id="RGZ84194.1"/>
    </source>
</evidence>
<evidence type="ECO:0000313" key="6">
    <source>
        <dbReference type="Proteomes" id="UP000283497"/>
    </source>
</evidence>